<dbReference type="Proteomes" id="UP001151760">
    <property type="component" value="Unassembled WGS sequence"/>
</dbReference>
<keyword evidence="2" id="KW-1185">Reference proteome</keyword>
<gene>
    <name evidence="1" type="ORF">Tco_1015219</name>
</gene>
<protein>
    <submittedName>
        <fullName evidence="1">Uncharacterized protein</fullName>
    </submittedName>
</protein>
<name>A0ABQ5FL92_9ASTR</name>
<proteinExistence type="predicted"/>
<dbReference type="EMBL" id="BQNB010017485">
    <property type="protein sequence ID" value="GJT63739.1"/>
    <property type="molecule type" value="Genomic_DNA"/>
</dbReference>
<evidence type="ECO:0000313" key="2">
    <source>
        <dbReference type="Proteomes" id="UP001151760"/>
    </source>
</evidence>
<reference evidence="1" key="1">
    <citation type="journal article" date="2022" name="Int. J. Mol. Sci.">
        <title>Draft Genome of Tanacetum Coccineum: Genomic Comparison of Closely Related Tanacetum-Family Plants.</title>
        <authorList>
            <person name="Yamashiro T."/>
            <person name="Shiraishi A."/>
            <person name="Nakayama K."/>
            <person name="Satake H."/>
        </authorList>
    </citation>
    <scope>NUCLEOTIDE SEQUENCE</scope>
</reference>
<accession>A0ABQ5FL92</accession>
<sequence>MQSISDICEPAECKASTTYVNPLSAKHQQLIKDSLSAKPQRATTGIHVRDIVKEVNDYLKTYSSAGMDNPIVSGTVPPILPPLVSDTSNPSNRVDDFTTDNINATTTSNVAQKDFSNWKDRFLVYLYGLEPYLLEILQNRPFVPMSTLSTTSNPLPKPQKQWSQADRRLVNQDKRLKTALYGKYNYEEGLIDQIYESETNRFTIQAHRIKALISNLQMQDSDSDVEEDKRSSSEFLADLNTEVKYKGLKAEIVVLTKKIDAMTKGKSEKGLVDESFDWDEESVSSDDDDVIKVKALMAITKDELSFGRADARSGQWVEITMKKVQNLLSMIDSDERKHVLDYTHVDLHYVEDQRKKLAWQVSTIKGKAGSKPPSVSESYLDKNSDLTTEKLLLTLMEEVKGLKEHIKLPTYTSPSESQSSSSKSAVGKQRLWFGPCKHCGFKNNLSKDYYMKPTCSTCGSYEHLTKEHPELIAVQRTLTKLKAQSSQGSARKVQKIPKPYIPCKYYGFNDHHSDECEYYPGCDHYASIAHETSDCDYLKWYVWYLDSGCSKFMTGVKQSMHIYLKELGPKVVFGDNSSGDTKGYGSVNCNGITFT</sequence>
<reference evidence="1" key="2">
    <citation type="submission" date="2022-01" db="EMBL/GenBank/DDBJ databases">
        <authorList>
            <person name="Yamashiro T."/>
            <person name="Shiraishi A."/>
            <person name="Satake H."/>
            <person name="Nakayama K."/>
        </authorList>
    </citation>
    <scope>NUCLEOTIDE SEQUENCE</scope>
</reference>
<comment type="caution">
    <text evidence="1">The sequence shown here is derived from an EMBL/GenBank/DDBJ whole genome shotgun (WGS) entry which is preliminary data.</text>
</comment>
<evidence type="ECO:0000313" key="1">
    <source>
        <dbReference type="EMBL" id="GJT63739.1"/>
    </source>
</evidence>
<organism evidence="1 2">
    <name type="scientific">Tanacetum coccineum</name>
    <dbReference type="NCBI Taxonomy" id="301880"/>
    <lineage>
        <taxon>Eukaryota</taxon>
        <taxon>Viridiplantae</taxon>
        <taxon>Streptophyta</taxon>
        <taxon>Embryophyta</taxon>
        <taxon>Tracheophyta</taxon>
        <taxon>Spermatophyta</taxon>
        <taxon>Magnoliopsida</taxon>
        <taxon>eudicotyledons</taxon>
        <taxon>Gunneridae</taxon>
        <taxon>Pentapetalae</taxon>
        <taxon>asterids</taxon>
        <taxon>campanulids</taxon>
        <taxon>Asterales</taxon>
        <taxon>Asteraceae</taxon>
        <taxon>Asteroideae</taxon>
        <taxon>Anthemideae</taxon>
        <taxon>Anthemidinae</taxon>
        <taxon>Tanacetum</taxon>
    </lineage>
</organism>